<accession>A0A2S0MRT5</accession>
<dbReference type="GO" id="GO:0005886">
    <property type="term" value="C:plasma membrane"/>
    <property type="evidence" value="ECO:0007669"/>
    <property type="project" value="UniProtKB-SubCell"/>
</dbReference>
<feature type="transmembrane region" description="Helical" evidence="8">
    <location>
        <begin position="12"/>
        <end position="37"/>
    </location>
</feature>
<evidence type="ECO:0000256" key="7">
    <source>
        <dbReference type="ARBA" id="ARBA00023136"/>
    </source>
</evidence>
<dbReference type="Gene3D" id="1.10.3720.10">
    <property type="entry name" value="MetI-like"/>
    <property type="match status" value="1"/>
</dbReference>
<dbReference type="AlphaFoldDB" id="A0A2S0MRT5"/>
<sequence>MKSLDSRLGFLSALPLSVVLVASFLAPLVVVALFSIMPPKVFSLANTPDFSAYSVFFAQGYYKSLLWSLGMAFASTLILLVLCWPLAYGMAKVFGRFTLVLTIAVVMSLFVSENIRLFGWVLTLMKGGLIEGHVRAWTGIGFDSPLYGVPIIVFGLVYVYLPFMLFPLAQGISMVPDDTRQAAYDLGATRWQVLWQIEVPLAAPGIVVGSLLSFVLAAGALAESKILGGQAVIAIADDIETAFTFGQNWPLGSSLSMILIVIIGGLALFGVSRVDLDAIMGRKR</sequence>
<feature type="transmembrane region" description="Helical" evidence="8">
    <location>
        <begin position="255"/>
        <end position="274"/>
    </location>
</feature>
<evidence type="ECO:0000259" key="9">
    <source>
        <dbReference type="PROSITE" id="PS50928"/>
    </source>
</evidence>
<dbReference type="InterPro" id="IPR000515">
    <property type="entry name" value="MetI-like"/>
</dbReference>
<dbReference type="KEGG" id="thas:C6Y53_13115"/>
<proteinExistence type="inferred from homology"/>
<dbReference type="PANTHER" id="PTHR42929:SF1">
    <property type="entry name" value="INNER MEMBRANE ABC TRANSPORTER PERMEASE PROTEIN YDCU-RELATED"/>
    <property type="match status" value="1"/>
</dbReference>
<evidence type="ECO:0000256" key="5">
    <source>
        <dbReference type="ARBA" id="ARBA00022692"/>
    </source>
</evidence>
<feature type="domain" description="ABC transmembrane type-1" evidence="9">
    <location>
        <begin position="65"/>
        <end position="270"/>
    </location>
</feature>
<dbReference type="EMBL" id="CP027665">
    <property type="protein sequence ID" value="AVO38537.1"/>
    <property type="molecule type" value="Genomic_DNA"/>
</dbReference>
<keyword evidence="4" id="KW-1003">Cell membrane</keyword>
<evidence type="ECO:0000313" key="11">
    <source>
        <dbReference type="Proteomes" id="UP000237655"/>
    </source>
</evidence>
<evidence type="ECO:0000256" key="4">
    <source>
        <dbReference type="ARBA" id="ARBA00022475"/>
    </source>
</evidence>
<dbReference type="Proteomes" id="UP000237655">
    <property type="component" value="Chromosome"/>
</dbReference>
<feature type="transmembrane region" description="Helical" evidence="8">
    <location>
        <begin position="199"/>
        <end position="222"/>
    </location>
</feature>
<dbReference type="SUPFAM" id="SSF161098">
    <property type="entry name" value="MetI-like"/>
    <property type="match status" value="1"/>
</dbReference>
<organism evidence="10 11">
    <name type="scientific">Pukyongiella litopenaei</name>
    <dbReference type="NCBI Taxonomy" id="2605946"/>
    <lineage>
        <taxon>Bacteria</taxon>
        <taxon>Pseudomonadati</taxon>
        <taxon>Pseudomonadota</taxon>
        <taxon>Alphaproteobacteria</taxon>
        <taxon>Rhodobacterales</taxon>
        <taxon>Paracoccaceae</taxon>
        <taxon>Pukyongiella</taxon>
    </lineage>
</organism>
<keyword evidence="7 8" id="KW-0472">Membrane</keyword>
<keyword evidence="3 8" id="KW-0813">Transport</keyword>
<name>A0A2S0MRT5_9RHOB</name>
<evidence type="ECO:0000256" key="1">
    <source>
        <dbReference type="ARBA" id="ARBA00004651"/>
    </source>
</evidence>
<feature type="transmembrane region" description="Helical" evidence="8">
    <location>
        <begin position="99"/>
        <end position="125"/>
    </location>
</feature>
<keyword evidence="5 8" id="KW-0812">Transmembrane</keyword>
<dbReference type="Pfam" id="PF00528">
    <property type="entry name" value="BPD_transp_1"/>
    <property type="match status" value="1"/>
</dbReference>
<keyword evidence="6 8" id="KW-1133">Transmembrane helix</keyword>
<evidence type="ECO:0000256" key="2">
    <source>
        <dbReference type="ARBA" id="ARBA00007069"/>
    </source>
</evidence>
<dbReference type="CDD" id="cd06261">
    <property type="entry name" value="TM_PBP2"/>
    <property type="match status" value="1"/>
</dbReference>
<evidence type="ECO:0000313" key="10">
    <source>
        <dbReference type="EMBL" id="AVO38537.1"/>
    </source>
</evidence>
<dbReference type="PANTHER" id="PTHR42929">
    <property type="entry name" value="INNER MEMBRANE ABC TRANSPORTER PERMEASE PROTEIN YDCU-RELATED-RELATED"/>
    <property type="match status" value="1"/>
</dbReference>
<comment type="subcellular location">
    <subcellularLocation>
        <location evidence="1 8">Cell membrane</location>
        <topology evidence="1 8">Multi-pass membrane protein</topology>
    </subcellularLocation>
</comment>
<evidence type="ECO:0000256" key="3">
    <source>
        <dbReference type="ARBA" id="ARBA00022448"/>
    </source>
</evidence>
<feature type="transmembrane region" description="Helical" evidence="8">
    <location>
        <begin position="145"/>
        <end position="166"/>
    </location>
</feature>
<reference evidence="11" key="1">
    <citation type="submission" date="2018-03" db="EMBL/GenBank/DDBJ databases">
        <title>Genomic analysis of the strain SH-1 isolated from shrimp intestine.</title>
        <authorList>
            <person name="Kim Y.-S."/>
            <person name="Kim S.-E."/>
            <person name="Kim K.-H."/>
        </authorList>
    </citation>
    <scope>NUCLEOTIDE SEQUENCE [LARGE SCALE GENOMIC DNA]</scope>
    <source>
        <strain evidence="11">SH-1</strain>
    </source>
</reference>
<dbReference type="GO" id="GO:0055085">
    <property type="term" value="P:transmembrane transport"/>
    <property type="evidence" value="ECO:0007669"/>
    <property type="project" value="InterPro"/>
</dbReference>
<protein>
    <submittedName>
        <fullName evidence="10">ABC transporter permease</fullName>
    </submittedName>
</protein>
<dbReference type="PROSITE" id="PS50928">
    <property type="entry name" value="ABC_TM1"/>
    <property type="match status" value="1"/>
</dbReference>
<evidence type="ECO:0000256" key="8">
    <source>
        <dbReference type="RuleBase" id="RU363032"/>
    </source>
</evidence>
<comment type="similarity">
    <text evidence="2">Belongs to the binding-protein-dependent transport system permease family. CysTW subfamily.</text>
</comment>
<dbReference type="RefSeq" id="WP_106472848.1">
    <property type="nucleotide sequence ID" value="NZ_CP027665.1"/>
</dbReference>
<feature type="transmembrane region" description="Helical" evidence="8">
    <location>
        <begin position="65"/>
        <end position="87"/>
    </location>
</feature>
<gene>
    <name evidence="10" type="ORF">C6Y53_13115</name>
</gene>
<dbReference type="InterPro" id="IPR035906">
    <property type="entry name" value="MetI-like_sf"/>
</dbReference>
<evidence type="ECO:0000256" key="6">
    <source>
        <dbReference type="ARBA" id="ARBA00022989"/>
    </source>
</evidence>
<keyword evidence="11" id="KW-1185">Reference proteome</keyword>